<dbReference type="Proteomes" id="UP000499080">
    <property type="component" value="Unassembled WGS sequence"/>
</dbReference>
<dbReference type="AlphaFoldDB" id="A0A4Y2FHP3"/>
<protein>
    <submittedName>
        <fullName evidence="1">Uncharacterized protein</fullName>
    </submittedName>
</protein>
<evidence type="ECO:0000313" key="1">
    <source>
        <dbReference type="EMBL" id="GBM40086.1"/>
    </source>
</evidence>
<proteinExistence type="predicted"/>
<organism evidence="1 2">
    <name type="scientific">Araneus ventricosus</name>
    <name type="common">Orbweaver spider</name>
    <name type="synonym">Epeira ventricosa</name>
    <dbReference type="NCBI Taxonomy" id="182803"/>
    <lineage>
        <taxon>Eukaryota</taxon>
        <taxon>Metazoa</taxon>
        <taxon>Ecdysozoa</taxon>
        <taxon>Arthropoda</taxon>
        <taxon>Chelicerata</taxon>
        <taxon>Arachnida</taxon>
        <taxon>Araneae</taxon>
        <taxon>Araneomorphae</taxon>
        <taxon>Entelegynae</taxon>
        <taxon>Araneoidea</taxon>
        <taxon>Araneidae</taxon>
        <taxon>Araneus</taxon>
    </lineage>
</organism>
<sequence length="94" mass="10857">MLAGFSSSVKKEEELQLLSKNAPDMLYRVYLFKSGWLLHSASIRIFEKFVDQMRSICTNIVYIKMKSDPTATVEKRKQISKNTFMKLTAAETPF</sequence>
<reference evidence="1 2" key="1">
    <citation type="journal article" date="2019" name="Sci. Rep.">
        <title>Orb-weaving spider Araneus ventricosus genome elucidates the spidroin gene catalogue.</title>
        <authorList>
            <person name="Kono N."/>
            <person name="Nakamura H."/>
            <person name="Ohtoshi R."/>
            <person name="Moran D.A.P."/>
            <person name="Shinohara A."/>
            <person name="Yoshida Y."/>
            <person name="Fujiwara M."/>
            <person name="Mori M."/>
            <person name="Tomita M."/>
            <person name="Arakawa K."/>
        </authorList>
    </citation>
    <scope>NUCLEOTIDE SEQUENCE [LARGE SCALE GENOMIC DNA]</scope>
</reference>
<dbReference type="EMBL" id="BGPR01000917">
    <property type="protein sequence ID" value="GBM40086.1"/>
    <property type="molecule type" value="Genomic_DNA"/>
</dbReference>
<evidence type="ECO:0000313" key="2">
    <source>
        <dbReference type="Proteomes" id="UP000499080"/>
    </source>
</evidence>
<keyword evidence="2" id="KW-1185">Reference proteome</keyword>
<name>A0A4Y2FHP3_ARAVE</name>
<comment type="caution">
    <text evidence="1">The sequence shown here is derived from an EMBL/GenBank/DDBJ whole genome shotgun (WGS) entry which is preliminary data.</text>
</comment>
<accession>A0A4Y2FHP3</accession>
<gene>
    <name evidence="1" type="ORF">AVEN_245998_1</name>
</gene>